<protein>
    <recommendedName>
        <fullName evidence="5">aldehyde dehydrogenase (NAD(+))</fullName>
        <ecNumber evidence="5">1.2.1.3</ecNumber>
    </recommendedName>
</protein>
<evidence type="ECO:0000313" key="10">
    <source>
        <dbReference type="Proteomes" id="UP000045782"/>
    </source>
</evidence>
<dbReference type="PANTHER" id="PTHR43521">
    <property type="entry name" value="ALPHA-AMINOADIPIC SEMIALDEHYDE DEHYDROGENASE"/>
    <property type="match status" value="1"/>
</dbReference>
<organism evidence="9 10">
    <name type="scientific">Mycobacteroides abscessus</name>
    <dbReference type="NCBI Taxonomy" id="36809"/>
    <lineage>
        <taxon>Bacteria</taxon>
        <taxon>Bacillati</taxon>
        <taxon>Actinomycetota</taxon>
        <taxon>Actinomycetes</taxon>
        <taxon>Mycobacteriales</taxon>
        <taxon>Mycobacteriaceae</taxon>
        <taxon>Mycobacteroides</taxon>
    </lineage>
</organism>
<dbReference type="AlphaFoldDB" id="A0A0U1B9I3"/>
<dbReference type="Gene3D" id="3.40.605.10">
    <property type="entry name" value="Aldehyde Dehydrogenase, Chain A, domain 1"/>
    <property type="match status" value="1"/>
</dbReference>
<dbReference type="Pfam" id="PF00171">
    <property type="entry name" value="Aldedh"/>
    <property type="match status" value="1"/>
</dbReference>
<reference evidence="9 10" key="1">
    <citation type="submission" date="2015-03" db="EMBL/GenBank/DDBJ databases">
        <authorList>
            <person name="Murphy D."/>
        </authorList>
    </citation>
    <scope>NUCLEOTIDE SEQUENCE [LARGE SCALE GENOMIC DNA]</scope>
    <source>
        <strain evidence="9 10">PAP088</strain>
    </source>
</reference>
<evidence type="ECO:0000256" key="4">
    <source>
        <dbReference type="ARBA" id="ARBA00023027"/>
    </source>
</evidence>
<proteinExistence type="inferred from homology"/>
<evidence type="ECO:0000256" key="3">
    <source>
        <dbReference type="ARBA" id="ARBA00023002"/>
    </source>
</evidence>
<name>A0A0U1B9I3_9MYCO</name>
<dbReference type="RefSeq" id="WP_005056153.1">
    <property type="nucleotide sequence ID" value="NZ_AP022621.1"/>
</dbReference>
<feature type="active site" evidence="6">
    <location>
        <position position="277"/>
    </location>
</feature>
<dbReference type="InterPro" id="IPR029510">
    <property type="entry name" value="Ald_DH_CS_GLU"/>
</dbReference>
<evidence type="ECO:0000256" key="6">
    <source>
        <dbReference type="PROSITE-ProRule" id="PRU10007"/>
    </source>
</evidence>
<feature type="domain" description="Aldehyde dehydrogenase" evidence="8">
    <location>
        <begin position="46"/>
        <end position="500"/>
    </location>
</feature>
<dbReference type="InterPro" id="IPR044638">
    <property type="entry name" value="ALDH7A1-like"/>
</dbReference>
<evidence type="ECO:0000259" key="8">
    <source>
        <dbReference type="Pfam" id="PF00171"/>
    </source>
</evidence>
<dbReference type="EMBL" id="CSWP01000002">
    <property type="protein sequence ID" value="CPV43930.1"/>
    <property type="molecule type" value="Genomic_DNA"/>
</dbReference>
<dbReference type="InterPro" id="IPR016162">
    <property type="entry name" value="Ald_DH_N"/>
</dbReference>
<evidence type="ECO:0000313" key="9">
    <source>
        <dbReference type="EMBL" id="CPV43930.1"/>
    </source>
</evidence>
<dbReference type="EC" id="1.2.1.3" evidence="5"/>
<accession>A0A0U1B9I3</accession>
<dbReference type="InterPro" id="IPR016161">
    <property type="entry name" value="Ald_DH/histidinol_DH"/>
</dbReference>
<comment type="subunit">
    <text evidence="2">Homotetramer.</text>
</comment>
<keyword evidence="3 7" id="KW-0560">Oxidoreductase</keyword>
<evidence type="ECO:0000256" key="2">
    <source>
        <dbReference type="ARBA" id="ARBA00011881"/>
    </source>
</evidence>
<evidence type="ECO:0000256" key="1">
    <source>
        <dbReference type="ARBA" id="ARBA00009986"/>
    </source>
</evidence>
<dbReference type="CDD" id="cd07130">
    <property type="entry name" value="ALDH_F7_AASADH"/>
    <property type="match status" value="1"/>
</dbReference>
<dbReference type="PROSITE" id="PS00687">
    <property type="entry name" value="ALDEHYDE_DEHYDR_GLU"/>
    <property type="match status" value="1"/>
</dbReference>
<sequence length="520" mass="55000">MTTTLPAPSPGVLPSADELRTRAQNALRWIGADVELNTEPPVGDQGIAVRTPITGDTLFILAASSTEDVDTAIAEAAQAFSQWRTTPGPVRGALVARLGELLVEHKKDLAELVTIEAGKIVSEALGEVQEMIDICQFAVGLSRQLYGKTMASERAGHRLMESWHPLGVVGVISAFNFPVAVWSWNTAIALVCGDTVVWKPSELTPLTAVACQALLDRAAADVGAPPQVSRLIQGGREVGEQLVDDPRIALVSATGSVRMGQQVGPRVAARFGRSLLELGGNNAAIVTPSADLDLAVRGIVFSAAGTAGQRCTTLRRLIVHRSIADGLVERIVHAYGQLPVGSPFDEQTLVGPLINEKAFRDMQDALETARAQGGTVVGGERRELGDGSFYVTPAVVRMPEQGDVVHRETFAPILYVLDYDTLDEAIALNNAVPQGLSSAIFTLDMREAERFLAADGSDCGIANVNIGTSGAEIGGAFGGEKETGGGRESGSDSWKAYMRRATNTVNYSTELPLAQGVHFG</sequence>
<evidence type="ECO:0000256" key="5">
    <source>
        <dbReference type="ARBA" id="ARBA00024226"/>
    </source>
</evidence>
<keyword evidence="4" id="KW-0520">NAD</keyword>
<dbReference type="InterPro" id="IPR015590">
    <property type="entry name" value="Aldehyde_DH_dom"/>
</dbReference>
<dbReference type="PANTHER" id="PTHR43521:SF1">
    <property type="entry name" value="ALPHA-AMINOADIPIC SEMIALDEHYDE DEHYDROGENASE"/>
    <property type="match status" value="1"/>
</dbReference>
<dbReference type="FunFam" id="3.40.309.10:FF:000018">
    <property type="entry name" value="Alpha-aminoadipic semialdehyde dehydrogenase"/>
    <property type="match status" value="1"/>
</dbReference>
<gene>
    <name evidence="9" type="primary">gabD_2</name>
    <name evidence="9" type="ORF">ERS075579_01548</name>
</gene>
<dbReference type="Gene3D" id="3.40.309.10">
    <property type="entry name" value="Aldehyde Dehydrogenase, Chain A, domain 2"/>
    <property type="match status" value="1"/>
</dbReference>
<comment type="similarity">
    <text evidence="1 7">Belongs to the aldehyde dehydrogenase family.</text>
</comment>
<evidence type="ECO:0000256" key="7">
    <source>
        <dbReference type="RuleBase" id="RU003345"/>
    </source>
</evidence>
<dbReference type="InterPro" id="IPR016163">
    <property type="entry name" value="Ald_DH_C"/>
</dbReference>
<dbReference type="SUPFAM" id="SSF53720">
    <property type="entry name" value="ALDH-like"/>
    <property type="match status" value="1"/>
</dbReference>
<dbReference type="Proteomes" id="UP000045782">
    <property type="component" value="Unassembled WGS sequence"/>
</dbReference>
<dbReference type="GO" id="GO:0004029">
    <property type="term" value="F:aldehyde dehydrogenase (NAD+) activity"/>
    <property type="evidence" value="ECO:0007669"/>
    <property type="project" value="UniProtKB-EC"/>
</dbReference>